<dbReference type="Gene3D" id="3.20.20.80">
    <property type="entry name" value="Glycosidases"/>
    <property type="match status" value="1"/>
</dbReference>
<organism evidence="6 7">
    <name type="scientific">Marivirga lumbricoides</name>
    <dbReference type="NCBI Taxonomy" id="1046115"/>
    <lineage>
        <taxon>Bacteria</taxon>
        <taxon>Pseudomonadati</taxon>
        <taxon>Bacteroidota</taxon>
        <taxon>Cytophagia</taxon>
        <taxon>Cytophagales</taxon>
        <taxon>Marivirgaceae</taxon>
        <taxon>Marivirga</taxon>
    </lineage>
</organism>
<keyword evidence="1" id="KW-0732">Signal</keyword>
<keyword evidence="4" id="KW-1133">Transmembrane helix</keyword>
<dbReference type="GO" id="GO:0030246">
    <property type="term" value="F:carbohydrate binding"/>
    <property type="evidence" value="ECO:0007669"/>
    <property type="project" value="InterPro"/>
</dbReference>
<dbReference type="InterPro" id="IPR026444">
    <property type="entry name" value="Secre_tail"/>
</dbReference>
<feature type="transmembrane region" description="Helical" evidence="4">
    <location>
        <begin position="35"/>
        <end position="54"/>
    </location>
</feature>
<dbReference type="AlphaFoldDB" id="A0A2T4DU78"/>
<dbReference type="InterPro" id="IPR005084">
    <property type="entry name" value="CBM6"/>
</dbReference>
<dbReference type="SUPFAM" id="SSF49785">
    <property type="entry name" value="Galactose-binding domain-like"/>
    <property type="match status" value="2"/>
</dbReference>
<evidence type="ECO:0000256" key="1">
    <source>
        <dbReference type="ARBA" id="ARBA00022729"/>
    </source>
</evidence>
<dbReference type="GO" id="GO:0005576">
    <property type="term" value="C:extracellular region"/>
    <property type="evidence" value="ECO:0007669"/>
    <property type="project" value="TreeGrafter"/>
</dbReference>
<keyword evidence="3" id="KW-0326">Glycosidase</keyword>
<proteinExistence type="predicted"/>
<dbReference type="Gene3D" id="2.60.120.260">
    <property type="entry name" value="Galactose-binding domain-like"/>
    <property type="match status" value="2"/>
</dbReference>
<dbReference type="GO" id="GO:0008422">
    <property type="term" value="F:beta-glucosidase activity"/>
    <property type="evidence" value="ECO:0007669"/>
    <property type="project" value="TreeGrafter"/>
</dbReference>
<dbReference type="Pfam" id="PF03422">
    <property type="entry name" value="CBM_6"/>
    <property type="match status" value="2"/>
</dbReference>
<dbReference type="InterPro" id="IPR017853">
    <property type="entry name" value="GH"/>
</dbReference>
<name>A0A2T4DU78_9BACT</name>
<keyword evidence="4" id="KW-0472">Membrane</keyword>
<dbReference type="Pfam" id="PF18962">
    <property type="entry name" value="Por_Secre_tail"/>
    <property type="match status" value="1"/>
</dbReference>
<dbReference type="CDD" id="cd04080">
    <property type="entry name" value="CBM6_cellulase-like"/>
    <property type="match status" value="2"/>
</dbReference>
<dbReference type="Proteomes" id="UP000240608">
    <property type="component" value="Unassembled WGS sequence"/>
</dbReference>
<feature type="transmembrane region" description="Helical" evidence="4">
    <location>
        <begin position="6"/>
        <end position="23"/>
    </location>
</feature>
<dbReference type="PANTHER" id="PTHR31297">
    <property type="entry name" value="GLUCAN ENDO-1,6-BETA-GLUCOSIDASE B"/>
    <property type="match status" value="1"/>
</dbReference>
<keyword evidence="2 6" id="KW-0378">Hydrolase</keyword>
<evidence type="ECO:0000256" key="4">
    <source>
        <dbReference type="SAM" id="Phobius"/>
    </source>
</evidence>
<dbReference type="PROSITE" id="PS51175">
    <property type="entry name" value="CBM6"/>
    <property type="match status" value="2"/>
</dbReference>
<dbReference type="InterPro" id="IPR001547">
    <property type="entry name" value="Glyco_hydro_5"/>
</dbReference>
<feature type="domain" description="CBM6" evidence="5">
    <location>
        <begin position="731"/>
        <end position="856"/>
    </location>
</feature>
<reference evidence="6 7" key="1">
    <citation type="submission" date="2018-03" db="EMBL/GenBank/DDBJ databases">
        <title>Cross-interface Injection: A General Nanoliter Liquid Handling Method Applied to Single Cells Genome Amplification Automated Nanoliter Liquid Handling Applied to Single Cell Multiple Displacement Amplification.</title>
        <authorList>
            <person name="Yun J."/>
            <person name="Xu P."/>
            <person name="Xu J."/>
            <person name="Dai X."/>
            <person name="Wang Y."/>
            <person name="Zheng X."/>
            <person name="Cao C."/>
            <person name="Yi Q."/>
            <person name="Zhu Y."/>
            <person name="Wang L."/>
            <person name="Dong Z."/>
            <person name="Huang Y."/>
            <person name="Huang L."/>
            <person name="Du W."/>
        </authorList>
    </citation>
    <scope>NUCLEOTIDE SEQUENCE [LARGE SCALE GENOMIC DNA]</scope>
    <source>
        <strain evidence="6 7">Z-D1-2</strain>
    </source>
</reference>
<sequence>MLFSLVQVLAGIFLSVLLHFYVTSNIKRNDMNNKLKILIILLALCTGNVFKSSAQNFLKATGTQITDQNGNEIIFRGIGLGGWMLQEGYMLGTYGPQHEIEARITELIGTEKKEEFYDAWLANHVRKIDIDSMAAWGYNLVRLPMHYKLFTPPIEEEPVEGQITWIDKGFEMTDALLDWCKANNMYLILDLHAAPGGQGENADISDYDSSKPSLWESEANQEKAVALWRKLADRYKDEPMVAGYDIINEPNWGFQNHDADPNGCAESENTPLWELQKKITEAIREVDENHLVIIEGNCWGNNYSGLPTLWDDNVAISYHKYWNPNTQGVIQGMLDMRSQRNVPIWLGETGENSNTWFTNAITLFEENKMGWCWWPLKKLGGNNPLEIKRNDGYEAILNYWNGGAKPSESEAYEALMQMAEDLKLENNIYHKDVVDAKIRQPHTNETIPFTSNRITPEGENIVFAVNYDLGKEGYAYHDNVSSNTSGEAGGATWNSGYSYRNDGVDIEATEDEPGNGYNVGWIEDGEWLLFTINVEEEGNYQFHLRTASTGTNGRIKVLIDDVAATDNIELPNTTDYQLFETTTVKDVYLKEGKQKLKLFFEKGGFNLNYFQLEGPEASTEQPKPIEKKATHKKKEVKLIFNQAFNAFPENPDFSVTINGLEATVNSVAHTTENPRVVLLTLNEQIFYHDTVMVSYSGSEITTQSGVVLESFSDELVKVELENGVVPHIIPGRIQAESFILNNGFEIEESEDNGGGMNLSYTDNGDYVDFMVDVEESGIYSVRYRVASQDNGGALELKLIEDSGNEKSLSTVEFSATGGWQNWKSELGSNAVLEKGLHKFRLQAKDQLFNVNWFSLTKETEEPEPEPTANQKPFSDDLVTIYPNPSKSAFTIKFKGSERAQSINIQTMDGKSLIKLNPKEGEDKLVVNHQLNPGLYLVTITTSQYRTVQKILVK</sequence>
<keyword evidence="4" id="KW-0812">Transmembrane</keyword>
<dbReference type="InterPro" id="IPR008979">
    <property type="entry name" value="Galactose-bd-like_sf"/>
</dbReference>
<dbReference type="InterPro" id="IPR006584">
    <property type="entry name" value="Cellulose-bd_IV"/>
</dbReference>
<accession>A0A2T4DU78</accession>
<dbReference type="GO" id="GO:0009986">
    <property type="term" value="C:cell surface"/>
    <property type="evidence" value="ECO:0007669"/>
    <property type="project" value="TreeGrafter"/>
</dbReference>
<dbReference type="InterPro" id="IPR050386">
    <property type="entry name" value="Glycosyl_hydrolase_5"/>
</dbReference>
<evidence type="ECO:0000313" key="6">
    <source>
        <dbReference type="EMBL" id="PTB97360.1"/>
    </source>
</evidence>
<comment type="caution">
    <text evidence="6">The sequence shown here is derived from an EMBL/GenBank/DDBJ whole genome shotgun (WGS) entry which is preliminary data.</text>
</comment>
<dbReference type="EMBL" id="PYVU01000016">
    <property type="protein sequence ID" value="PTB97360.1"/>
    <property type="molecule type" value="Genomic_DNA"/>
</dbReference>
<dbReference type="NCBIfam" id="TIGR04183">
    <property type="entry name" value="Por_Secre_tail"/>
    <property type="match status" value="1"/>
</dbReference>
<gene>
    <name evidence="6" type="ORF">C9994_03230</name>
</gene>
<dbReference type="Pfam" id="PF00150">
    <property type="entry name" value="Cellulase"/>
    <property type="match status" value="1"/>
</dbReference>
<dbReference type="GO" id="GO:0009251">
    <property type="term" value="P:glucan catabolic process"/>
    <property type="evidence" value="ECO:0007669"/>
    <property type="project" value="TreeGrafter"/>
</dbReference>
<evidence type="ECO:0000256" key="2">
    <source>
        <dbReference type="ARBA" id="ARBA00022801"/>
    </source>
</evidence>
<dbReference type="SMART" id="SM00606">
    <property type="entry name" value="CBD_IV"/>
    <property type="match status" value="2"/>
</dbReference>
<feature type="domain" description="CBM6" evidence="5">
    <location>
        <begin position="484"/>
        <end position="613"/>
    </location>
</feature>
<evidence type="ECO:0000313" key="7">
    <source>
        <dbReference type="Proteomes" id="UP000240608"/>
    </source>
</evidence>
<evidence type="ECO:0000256" key="3">
    <source>
        <dbReference type="ARBA" id="ARBA00023295"/>
    </source>
</evidence>
<protein>
    <submittedName>
        <fullName evidence="6">Glycoside hydrolase family 5</fullName>
    </submittedName>
</protein>
<evidence type="ECO:0000259" key="5">
    <source>
        <dbReference type="PROSITE" id="PS51175"/>
    </source>
</evidence>
<dbReference type="SUPFAM" id="SSF51445">
    <property type="entry name" value="(Trans)glycosidases"/>
    <property type="match status" value="1"/>
</dbReference>
<dbReference type="PANTHER" id="PTHR31297:SF13">
    <property type="entry name" value="PUTATIVE-RELATED"/>
    <property type="match status" value="1"/>
</dbReference>